<gene>
    <name evidence="1" type="ORF">ELS19_19790</name>
</gene>
<dbReference type="EMBL" id="RZHH01000008">
    <property type="protein sequence ID" value="RYJ08022.1"/>
    <property type="molecule type" value="Genomic_DNA"/>
</dbReference>
<protein>
    <submittedName>
        <fullName evidence="1">AbrB/MazE/SpoVT family DNA-binding domain-containing protein</fullName>
    </submittedName>
</protein>
<sequence>MSVETDSRGRLYLSKELRDKYGEEFKIVEYRGELRLIPV</sequence>
<proteinExistence type="predicted"/>
<reference evidence="1 2" key="1">
    <citation type="submission" date="2018-12" db="EMBL/GenBank/DDBJ databases">
        <title>Genome analysis provides insights into bioremediation potentialities of Halogeometricum borinquense strain N11.</title>
        <authorList>
            <person name="Najjari A."/>
            <person name="Youssef N."/>
            <person name="Fhoula I."/>
            <person name="Ben Dhia O."/>
            <person name="Mahjoubi M."/>
            <person name="Ouzari H.I."/>
            <person name="Cherif A."/>
        </authorList>
    </citation>
    <scope>NUCLEOTIDE SEQUENCE [LARGE SCALE GENOMIC DNA]</scope>
    <source>
        <strain evidence="1 2">N11</strain>
    </source>
</reference>
<keyword evidence="1" id="KW-0238">DNA-binding</keyword>
<dbReference type="Proteomes" id="UP000294028">
    <property type="component" value="Unassembled WGS sequence"/>
</dbReference>
<accession>A0A482T1Z2</accession>
<comment type="caution">
    <text evidence="1">The sequence shown here is derived from an EMBL/GenBank/DDBJ whole genome shotgun (WGS) entry which is preliminary data.</text>
</comment>
<name>A0A482T1Z2_9EURY</name>
<dbReference type="GO" id="GO:0003677">
    <property type="term" value="F:DNA binding"/>
    <property type="evidence" value="ECO:0007669"/>
    <property type="project" value="UniProtKB-KW"/>
</dbReference>
<feature type="non-terminal residue" evidence="1">
    <location>
        <position position="39"/>
    </location>
</feature>
<evidence type="ECO:0000313" key="2">
    <source>
        <dbReference type="Proteomes" id="UP000294028"/>
    </source>
</evidence>
<organism evidence="1 2">
    <name type="scientific">Halogeometricum borinquense</name>
    <dbReference type="NCBI Taxonomy" id="60847"/>
    <lineage>
        <taxon>Archaea</taxon>
        <taxon>Methanobacteriati</taxon>
        <taxon>Methanobacteriota</taxon>
        <taxon>Stenosarchaea group</taxon>
        <taxon>Halobacteria</taxon>
        <taxon>Halobacteriales</taxon>
        <taxon>Haloferacaceae</taxon>
        <taxon>Halogeometricum</taxon>
    </lineage>
</organism>
<dbReference type="AlphaFoldDB" id="A0A482T1Z2"/>
<evidence type="ECO:0000313" key="1">
    <source>
        <dbReference type="EMBL" id="RYJ08022.1"/>
    </source>
</evidence>